<dbReference type="GO" id="GO:0032934">
    <property type="term" value="F:sterol binding"/>
    <property type="evidence" value="ECO:0007669"/>
    <property type="project" value="InterPro"/>
</dbReference>
<dbReference type="PANTHER" id="PTHR11306">
    <property type="entry name" value="NIEMANN PICK TYPE C2 PROTEIN NPC2-RELATED"/>
    <property type="match status" value="1"/>
</dbReference>
<accession>A0A8S3ZYN4</accession>
<dbReference type="Pfam" id="PF02221">
    <property type="entry name" value="E1_DerP2_DerF2"/>
    <property type="match status" value="1"/>
</dbReference>
<gene>
    <name evidence="6" type="ORF">CUNI_LOCUS20375</name>
</gene>
<evidence type="ECO:0000256" key="4">
    <source>
        <dbReference type="SAM" id="SignalP"/>
    </source>
</evidence>
<evidence type="ECO:0000256" key="1">
    <source>
        <dbReference type="ARBA" id="ARBA00004613"/>
    </source>
</evidence>
<dbReference type="AlphaFoldDB" id="A0A8S3ZYN4"/>
<dbReference type="OrthoDB" id="4937502at2759"/>
<name>A0A8S3ZYN4_9EUPU</name>
<comment type="subcellular location">
    <subcellularLocation>
        <location evidence="1">Secreted</location>
    </subcellularLocation>
</comment>
<dbReference type="SUPFAM" id="SSF81296">
    <property type="entry name" value="E set domains"/>
    <property type="match status" value="1"/>
</dbReference>
<keyword evidence="7" id="KW-1185">Reference proteome</keyword>
<dbReference type="PANTHER" id="PTHR11306:SF68">
    <property type="entry name" value="NPC INTRACELLULAR CHOLESTEROL TRANSPORTER 2"/>
    <property type="match status" value="1"/>
</dbReference>
<evidence type="ECO:0000259" key="5">
    <source>
        <dbReference type="SMART" id="SM00737"/>
    </source>
</evidence>
<feature type="chain" id="PRO_5035845217" description="MD-2-related lipid-recognition domain-containing protein" evidence="4">
    <location>
        <begin position="21"/>
        <end position="163"/>
    </location>
</feature>
<dbReference type="GO" id="GO:0015918">
    <property type="term" value="P:sterol transport"/>
    <property type="evidence" value="ECO:0007669"/>
    <property type="project" value="InterPro"/>
</dbReference>
<dbReference type="InterPro" id="IPR014756">
    <property type="entry name" value="Ig_E-set"/>
</dbReference>
<sequence length="163" mass="17796">MKFSYSYIIVLLAIIAVSQAEFCNLNFKECQDLKLKTGTSLGKVSNLSFNGTCSSEGFAVLKKGTVVEIDFQFQSYNPQATLKSVVHGQISGSPWLPFPLGNPDACKDSGLTCPIPANTTLNYKPNLKVLSSYPALKVLVKWQLQDARKADIFCVVLPAEIAE</sequence>
<proteinExistence type="inferred from homology"/>
<dbReference type="GO" id="GO:0005576">
    <property type="term" value="C:extracellular region"/>
    <property type="evidence" value="ECO:0007669"/>
    <property type="project" value="UniProtKB-SubCell"/>
</dbReference>
<comment type="caution">
    <text evidence="6">The sequence shown here is derived from an EMBL/GenBank/DDBJ whole genome shotgun (WGS) entry which is preliminary data.</text>
</comment>
<evidence type="ECO:0000256" key="3">
    <source>
        <dbReference type="ARBA" id="ARBA00022525"/>
    </source>
</evidence>
<dbReference type="EMBL" id="CAJHNH020007612">
    <property type="protein sequence ID" value="CAG5134817.1"/>
    <property type="molecule type" value="Genomic_DNA"/>
</dbReference>
<evidence type="ECO:0000313" key="6">
    <source>
        <dbReference type="EMBL" id="CAG5134817.1"/>
    </source>
</evidence>
<comment type="similarity">
    <text evidence="2">Belongs to the NPC2 family.</text>
</comment>
<dbReference type="Gene3D" id="2.60.40.770">
    <property type="match status" value="1"/>
</dbReference>
<dbReference type="SMART" id="SM00737">
    <property type="entry name" value="ML"/>
    <property type="match status" value="1"/>
</dbReference>
<dbReference type="InterPro" id="IPR003172">
    <property type="entry name" value="ML_dom"/>
</dbReference>
<evidence type="ECO:0000313" key="7">
    <source>
        <dbReference type="Proteomes" id="UP000678393"/>
    </source>
</evidence>
<dbReference type="Proteomes" id="UP000678393">
    <property type="component" value="Unassembled WGS sequence"/>
</dbReference>
<organism evidence="6 7">
    <name type="scientific">Candidula unifasciata</name>
    <dbReference type="NCBI Taxonomy" id="100452"/>
    <lineage>
        <taxon>Eukaryota</taxon>
        <taxon>Metazoa</taxon>
        <taxon>Spiralia</taxon>
        <taxon>Lophotrochozoa</taxon>
        <taxon>Mollusca</taxon>
        <taxon>Gastropoda</taxon>
        <taxon>Heterobranchia</taxon>
        <taxon>Euthyneura</taxon>
        <taxon>Panpulmonata</taxon>
        <taxon>Eupulmonata</taxon>
        <taxon>Stylommatophora</taxon>
        <taxon>Helicina</taxon>
        <taxon>Helicoidea</taxon>
        <taxon>Geomitridae</taxon>
        <taxon>Candidula</taxon>
    </lineage>
</organism>
<evidence type="ECO:0000256" key="2">
    <source>
        <dbReference type="ARBA" id="ARBA00006370"/>
    </source>
</evidence>
<keyword evidence="4" id="KW-0732">Signal</keyword>
<protein>
    <recommendedName>
        <fullName evidence="5">MD-2-related lipid-recognition domain-containing protein</fullName>
    </recommendedName>
</protein>
<feature type="signal peptide" evidence="4">
    <location>
        <begin position="1"/>
        <end position="20"/>
    </location>
</feature>
<keyword evidence="3" id="KW-0964">Secreted</keyword>
<dbReference type="InterPro" id="IPR039670">
    <property type="entry name" value="NPC2-like"/>
</dbReference>
<reference evidence="6" key="1">
    <citation type="submission" date="2021-04" db="EMBL/GenBank/DDBJ databases">
        <authorList>
            <consortium name="Molecular Ecology Group"/>
        </authorList>
    </citation>
    <scope>NUCLEOTIDE SEQUENCE</scope>
</reference>
<feature type="domain" description="MD-2-related lipid-recognition" evidence="5">
    <location>
        <begin position="27"/>
        <end position="159"/>
    </location>
</feature>
<dbReference type="FunFam" id="2.60.40.770:FF:000001">
    <property type="entry name" value="NPC intracellular cholesterol transporter 2"/>
    <property type="match status" value="1"/>
</dbReference>